<dbReference type="InterPro" id="IPR010730">
    <property type="entry name" value="HET"/>
</dbReference>
<organism evidence="3 4">
    <name type="scientific">Friedmanniomyces endolithicus</name>
    <dbReference type="NCBI Taxonomy" id="329885"/>
    <lineage>
        <taxon>Eukaryota</taxon>
        <taxon>Fungi</taxon>
        <taxon>Dikarya</taxon>
        <taxon>Ascomycota</taxon>
        <taxon>Pezizomycotina</taxon>
        <taxon>Dothideomycetes</taxon>
        <taxon>Dothideomycetidae</taxon>
        <taxon>Mycosphaerellales</taxon>
        <taxon>Teratosphaeriaceae</taxon>
        <taxon>Friedmanniomyces</taxon>
    </lineage>
</organism>
<dbReference type="EMBL" id="JAUJLE010000006">
    <property type="protein sequence ID" value="KAK1013152.1"/>
    <property type="molecule type" value="Genomic_DNA"/>
</dbReference>
<feature type="domain" description="Heterokaryon incompatibility" evidence="2">
    <location>
        <begin position="356"/>
        <end position="441"/>
    </location>
</feature>
<proteinExistence type="predicted"/>
<dbReference type="PANTHER" id="PTHR39596:SF3">
    <property type="entry name" value="HETEROKARYON INCOMPATIBILITY DOMAIN-CONTAINING PROTEIN"/>
    <property type="match status" value="1"/>
</dbReference>
<dbReference type="PANTHER" id="PTHR39596">
    <property type="match status" value="1"/>
</dbReference>
<evidence type="ECO:0000313" key="3">
    <source>
        <dbReference type="EMBL" id="KAK1013152.1"/>
    </source>
</evidence>
<keyword evidence="4" id="KW-1185">Reference proteome</keyword>
<protein>
    <recommendedName>
        <fullName evidence="2">Heterokaryon incompatibility domain-containing protein</fullName>
    </recommendedName>
</protein>
<comment type="caution">
    <text evidence="3">The sequence shown here is derived from an EMBL/GenBank/DDBJ whole genome shotgun (WGS) entry which is preliminary data.</text>
</comment>
<feature type="region of interest" description="Disordered" evidence="1">
    <location>
        <begin position="529"/>
        <end position="549"/>
    </location>
</feature>
<name>A0AAN6L0U0_9PEZI</name>
<dbReference type="Pfam" id="PF06985">
    <property type="entry name" value="HET"/>
    <property type="match status" value="1"/>
</dbReference>
<gene>
    <name evidence="3" type="ORF">LTR91_001463</name>
</gene>
<evidence type="ECO:0000313" key="4">
    <source>
        <dbReference type="Proteomes" id="UP001175353"/>
    </source>
</evidence>
<dbReference type="Proteomes" id="UP001175353">
    <property type="component" value="Unassembled WGS sequence"/>
</dbReference>
<evidence type="ECO:0000259" key="2">
    <source>
        <dbReference type="Pfam" id="PF06985"/>
    </source>
</evidence>
<sequence length="844" mass="93992">MAKATALAPGLRVMEHLLPPGVPPPFRMPYLSAANDADTPTDEDYQALFSKAIAFQTAEIPASQKAQYDIWLKHCHGPRLTHLCCALLSQLWFGRLNFLLGVDHETMADDFLEFDEGMPCLTTAVLSEYLVDWSVQINENFETQNEDERTAFSSAIQLTLEQTALILSHLSSFLDYTYAGLMSATKPDMQVRTDEPLGMAHFACVVLHQALVQACGRVLGLNVRAGNSLSLRSQMPWLKRRMQIEGWCPYTIWKLYAVCEVDELVFGYCLGTVRTQQDHSHCNITECVANSAKVSESTPVHVKDVCHGDCDNICAPLTKIVGIIEEGCVPVLQIGNSEGVRLGLSARPLQDDGTAYIAISHVWADGLGSSNTNTIRQCQLRRLADRLEAIREREQCGPLYMWVDTLCVPVGPTFQRQRDAQIQKMHEIYQKAYAVIVLDADTLTMEESDPFEMIGMRLYMSAWASRLWTYQEGSLNDRLFVMTKEGYIDLDARTQAARTRDPLSDNLSHNLIDATLRATIFGLGRPNHDPLLATDDPAEPTQPAADRASQTALHALRDRASSRPDSEAFIIGSALGLDIQPILHAAPEDRMPALIKALPHPPANLMFSTGPRLTPRGFRWAPRSILRSQGGYAANAVEDAVSLDFAQLDADERSPRLMCELHPEGQGLVSLNPGIRLKWVRTRTWPWHPSRGGGEQGVLRFEMMGYLYAFRGLDAAFDDQEANLERTREVADLLREGKDLAILLPVFDPSLRLYIGALVEILGASRPLRESASPRQDVTPARFVMLVEFGADVSRLTDGPQVEVDIEQEGWTTVKMTGPTAKVLRGDGGKYEGEWMEPRFWLVD</sequence>
<reference evidence="3" key="1">
    <citation type="submission" date="2023-06" db="EMBL/GenBank/DDBJ databases">
        <title>Black Yeasts Isolated from many extreme environments.</title>
        <authorList>
            <person name="Coleine C."/>
            <person name="Stajich J.E."/>
            <person name="Selbmann L."/>
        </authorList>
    </citation>
    <scope>NUCLEOTIDE SEQUENCE</scope>
    <source>
        <strain evidence="3">CCFEE 5200</strain>
    </source>
</reference>
<evidence type="ECO:0000256" key="1">
    <source>
        <dbReference type="SAM" id="MobiDB-lite"/>
    </source>
</evidence>
<dbReference type="AlphaFoldDB" id="A0AAN6L0U0"/>
<accession>A0AAN6L0U0</accession>